<evidence type="ECO:0000256" key="1">
    <source>
        <dbReference type="ARBA" id="ARBA00004651"/>
    </source>
</evidence>
<comment type="subcellular location">
    <subcellularLocation>
        <location evidence="1">Cell membrane</location>
        <topology evidence="1">Multi-pass membrane protein</topology>
    </subcellularLocation>
</comment>
<gene>
    <name evidence="7" type="ORF">HMPREF9709_00482</name>
</gene>
<dbReference type="GO" id="GO:0005886">
    <property type="term" value="C:plasma membrane"/>
    <property type="evidence" value="ECO:0007669"/>
    <property type="project" value="UniProtKB-SubCell"/>
</dbReference>
<evidence type="ECO:0000313" key="7">
    <source>
        <dbReference type="EMBL" id="EHR35056.1"/>
    </source>
</evidence>
<dbReference type="InterPro" id="IPR018385">
    <property type="entry name" value="C4_dicarb_anaerob_car-like"/>
</dbReference>
<keyword evidence="4 6" id="KW-1133">Transmembrane helix</keyword>
<dbReference type="STRING" id="883114.HMPREF9709_00482"/>
<proteinExistence type="predicted"/>
<dbReference type="AlphaFoldDB" id="H3NMC1"/>
<feature type="transmembrane region" description="Helical" evidence="6">
    <location>
        <begin position="20"/>
        <end position="42"/>
    </location>
</feature>
<dbReference type="PANTHER" id="PTHR43652:SF6">
    <property type="entry name" value="ARGININE REPRESSOR"/>
    <property type="match status" value="1"/>
</dbReference>
<feature type="transmembrane region" description="Helical" evidence="6">
    <location>
        <begin position="320"/>
        <end position="340"/>
    </location>
</feature>
<feature type="transmembrane region" description="Helical" evidence="6">
    <location>
        <begin position="264"/>
        <end position="285"/>
    </location>
</feature>
<keyword evidence="2" id="KW-1003">Cell membrane</keyword>
<evidence type="ECO:0000256" key="6">
    <source>
        <dbReference type="SAM" id="Phobius"/>
    </source>
</evidence>
<evidence type="ECO:0000256" key="2">
    <source>
        <dbReference type="ARBA" id="ARBA00022475"/>
    </source>
</evidence>
<dbReference type="GeneID" id="96998499"/>
<evidence type="ECO:0000313" key="8">
    <source>
        <dbReference type="Proteomes" id="UP000004191"/>
    </source>
</evidence>
<dbReference type="eggNOG" id="COG1288">
    <property type="taxonomic scope" value="Bacteria"/>
</dbReference>
<feature type="transmembrane region" description="Helical" evidence="6">
    <location>
        <begin position="291"/>
        <end position="308"/>
    </location>
</feature>
<feature type="transmembrane region" description="Helical" evidence="6">
    <location>
        <begin position="386"/>
        <end position="404"/>
    </location>
</feature>
<dbReference type="InterPro" id="IPR051679">
    <property type="entry name" value="DASS-Related_Transporters"/>
</dbReference>
<feature type="transmembrane region" description="Helical" evidence="6">
    <location>
        <begin position="121"/>
        <end position="142"/>
    </location>
</feature>
<sequence>MKKKSVEKNKWWKKLPHTYVILFAMIVLSAILTWILPAGQFARETVEGLSKPVVVPGSYESLPQSGVGPWGIFKSIPVGMVGASSIIFLIMISSATFGIINHTGALESGMGVLLYKVDKAGISKTAVIWVVTFLFSALGIIVGPEIQIPFTIIGINIALGLGFDPIVGLGMIMGGGYAGWNFSPINASIVGTAHSITGLPVFSGMEYRFLTVFIATAIVATIVSLYAKRISKDPKKSLVYGMSTEGLGMSKDLSEYKLEGKHKLVLLVLVGIFAAIVYGSSKLGWYLDEMSAVFLIGGLVAGFVYGFNVDQIIDLFIKGVSSAASIALILGIARGIQVVLESGMIMDTIINTLSSPLQNTSPTIGAILMSIITAIVHFFIPSGSGLAVALMPVLSPLGTILNISQQTVVLAFQFGATIPNFIFPTVGATMAMLGIARVPLGRWMKIALKLTAAMFVMAWILIAVAVMIGY</sequence>
<comment type="caution">
    <text evidence="7">The sequence shown here is derived from an EMBL/GenBank/DDBJ whole genome shotgun (WGS) entry which is preliminary data.</text>
</comment>
<keyword evidence="8" id="KW-1185">Reference proteome</keyword>
<evidence type="ECO:0008006" key="9">
    <source>
        <dbReference type="Google" id="ProtNLM"/>
    </source>
</evidence>
<accession>H3NMC1</accession>
<feature type="transmembrane region" description="Helical" evidence="6">
    <location>
        <begin position="209"/>
        <end position="227"/>
    </location>
</feature>
<keyword evidence="3 6" id="KW-0812">Transmembrane</keyword>
<feature type="transmembrane region" description="Helical" evidence="6">
    <location>
        <begin position="148"/>
        <end position="173"/>
    </location>
</feature>
<feature type="transmembrane region" description="Helical" evidence="6">
    <location>
        <begin position="360"/>
        <end position="379"/>
    </location>
</feature>
<dbReference type="RefSeq" id="WP_005397629.1">
    <property type="nucleotide sequence ID" value="NZ_JH601088.1"/>
</dbReference>
<reference evidence="7 8" key="1">
    <citation type="submission" date="2012-01" db="EMBL/GenBank/DDBJ databases">
        <title>The Genome Sequence of Helcococcus kunzii ATCC 51366.</title>
        <authorList>
            <consortium name="The Broad Institute Genome Sequencing Platform"/>
            <person name="Earl A."/>
            <person name="Ward D."/>
            <person name="Feldgarden M."/>
            <person name="Gevers D."/>
            <person name="Huys G."/>
            <person name="Young S.K."/>
            <person name="Zeng Q."/>
            <person name="Gargeya S."/>
            <person name="Fitzgerald M."/>
            <person name="Haas B."/>
            <person name="Abouelleil A."/>
            <person name="Alvarado L."/>
            <person name="Arachchi H.M."/>
            <person name="Berlin A."/>
            <person name="Chapman S.B."/>
            <person name="Gearin G."/>
            <person name="Goldberg J."/>
            <person name="Griggs A."/>
            <person name="Gujja S."/>
            <person name="Hansen M."/>
            <person name="Heiman D."/>
            <person name="Howarth C."/>
            <person name="Larimer J."/>
            <person name="Lui A."/>
            <person name="MacDonald P.J.P."/>
            <person name="McCowen C."/>
            <person name="Montmayeur A."/>
            <person name="Murphy C."/>
            <person name="Neiman D."/>
            <person name="Pearson M."/>
            <person name="Priest M."/>
            <person name="Roberts A."/>
            <person name="Saif S."/>
            <person name="Shea T."/>
            <person name="Sisk P."/>
            <person name="Stolte C."/>
            <person name="Sykes S."/>
            <person name="Wortman J."/>
            <person name="Nusbaum C."/>
            <person name="Birren B."/>
        </authorList>
    </citation>
    <scope>NUCLEOTIDE SEQUENCE [LARGE SCALE GENOMIC DNA]</scope>
    <source>
        <strain evidence="7 8">ATCC 51366</strain>
    </source>
</reference>
<dbReference type="HOGENOM" id="CLU_035307_0_1_9"/>
<evidence type="ECO:0000256" key="3">
    <source>
        <dbReference type="ARBA" id="ARBA00022692"/>
    </source>
</evidence>
<dbReference type="PANTHER" id="PTHR43652">
    <property type="entry name" value="BASIC AMINO ACID ANTIPORTER YFCC-RELATED"/>
    <property type="match status" value="1"/>
</dbReference>
<feature type="transmembrane region" description="Helical" evidence="6">
    <location>
        <begin position="410"/>
        <end position="435"/>
    </location>
</feature>
<feature type="transmembrane region" description="Helical" evidence="6">
    <location>
        <begin position="185"/>
        <end position="203"/>
    </location>
</feature>
<dbReference type="Pfam" id="PF03606">
    <property type="entry name" value="DcuC"/>
    <property type="match status" value="1"/>
</dbReference>
<evidence type="ECO:0000256" key="4">
    <source>
        <dbReference type="ARBA" id="ARBA00022989"/>
    </source>
</evidence>
<feature type="transmembrane region" description="Helical" evidence="6">
    <location>
        <begin position="76"/>
        <end position="100"/>
    </location>
</feature>
<protein>
    <recommendedName>
        <fullName evidence="9">C4-dicarboxylate anaerobic carrier</fullName>
    </recommendedName>
</protein>
<dbReference type="Proteomes" id="UP000004191">
    <property type="component" value="Unassembled WGS sequence"/>
</dbReference>
<dbReference type="EMBL" id="AGEI01000013">
    <property type="protein sequence ID" value="EHR35056.1"/>
    <property type="molecule type" value="Genomic_DNA"/>
</dbReference>
<name>H3NMC1_9FIRM</name>
<dbReference type="PATRIC" id="fig|883114.3.peg.475"/>
<feature type="transmembrane region" description="Helical" evidence="6">
    <location>
        <begin position="447"/>
        <end position="468"/>
    </location>
</feature>
<organism evidence="7 8">
    <name type="scientific">Helcococcus kunzii ATCC 51366</name>
    <dbReference type="NCBI Taxonomy" id="883114"/>
    <lineage>
        <taxon>Bacteria</taxon>
        <taxon>Bacillati</taxon>
        <taxon>Bacillota</taxon>
        <taxon>Tissierellia</taxon>
        <taxon>Tissierellales</taxon>
        <taxon>Peptoniphilaceae</taxon>
        <taxon>Helcococcus</taxon>
    </lineage>
</organism>
<keyword evidence="5 6" id="KW-0472">Membrane</keyword>
<dbReference type="OrthoDB" id="255482at2"/>
<evidence type="ECO:0000256" key="5">
    <source>
        <dbReference type="ARBA" id="ARBA00023136"/>
    </source>
</evidence>